<accession>A0ABV6DA28</accession>
<evidence type="ECO:0000256" key="1">
    <source>
        <dbReference type="SAM" id="Phobius"/>
    </source>
</evidence>
<evidence type="ECO:0000313" key="2">
    <source>
        <dbReference type="EMBL" id="MFC0209479.1"/>
    </source>
</evidence>
<evidence type="ECO:0000313" key="3">
    <source>
        <dbReference type="Proteomes" id="UP001589755"/>
    </source>
</evidence>
<dbReference type="RefSeq" id="WP_261521902.1">
    <property type="nucleotide sequence ID" value="NZ_JAODNW010000020.1"/>
</dbReference>
<gene>
    <name evidence="2" type="ORF">ACFFJ2_13825</name>
</gene>
<keyword evidence="3" id="KW-1185">Reference proteome</keyword>
<feature type="transmembrane region" description="Helical" evidence="1">
    <location>
        <begin position="21"/>
        <end position="42"/>
    </location>
</feature>
<keyword evidence="1" id="KW-0812">Transmembrane</keyword>
<sequence length="43" mass="4758">MTEFIRVLRSLRRAADDPRAAFAHQLRIGLAVAVLILLLSLLG</sequence>
<dbReference type="EMBL" id="JBHLXD010000023">
    <property type="protein sequence ID" value="MFC0209479.1"/>
    <property type="molecule type" value="Genomic_DNA"/>
</dbReference>
<protein>
    <submittedName>
        <fullName evidence="2">Uncharacterized protein</fullName>
    </submittedName>
</protein>
<comment type="caution">
    <text evidence="2">The sequence shown here is derived from an EMBL/GenBank/DDBJ whole genome shotgun (WGS) entry which is preliminary data.</text>
</comment>
<keyword evidence="1" id="KW-1133">Transmembrane helix</keyword>
<dbReference type="Proteomes" id="UP001589755">
    <property type="component" value="Unassembled WGS sequence"/>
</dbReference>
<organism evidence="2 3">
    <name type="scientific">Chelativorans intermedius</name>
    <dbReference type="NCBI Taxonomy" id="515947"/>
    <lineage>
        <taxon>Bacteria</taxon>
        <taxon>Pseudomonadati</taxon>
        <taxon>Pseudomonadota</taxon>
        <taxon>Alphaproteobacteria</taxon>
        <taxon>Hyphomicrobiales</taxon>
        <taxon>Phyllobacteriaceae</taxon>
        <taxon>Chelativorans</taxon>
    </lineage>
</organism>
<keyword evidence="1" id="KW-0472">Membrane</keyword>
<name>A0ABV6DA28_9HYPH</name>
<reference evidence="2 3" key="1">
    <citation type="submission" date="2024-09" db="EMBL/GenBank/DDBJ databases">
        <authorList>
            <person name="Sun Q."/>
            <person name="Mori K."/>
        </authorList>
    </citation>
    <scope>NUCLEOTIDE SEQUENCE [LARGE SCALE GENOMIC DNA]</scope>
    <source>
        <strain evidence="2 3">CCM 8543</strain>
    </source>
</reference>
<proteinExistence type="predicted"/>